<feature type="region of interest" description="Disordered" evidence="1">
    <location>
        <begin position="54"/>
        <end position="82"/>
    </location>
</feature>
<evidence type="ECO:0000313" key="3">
    <source>
        <dbReference type="Proteomes" id="UP001281410"/>
    </source>
</evidence>
<evidence type="ECO:0000313" key="2">
    <source>
        <dbReference type="EMBL" id="KAK3222040.1"/>
    </source>
</evidence>
<keyword evidence="3" id="KW-1185">Reference proteome</keyword>
<name>A0AAE0ED53_9ROSI</name>
<sequence length="256" mass="29153">MTVPPPPSSKLTLSSLKSSIDSQWSKDTMYWLLVQCASFTSAANDQAMPASTTKHLVMDDNDSSESSDTEDESGDDDGGQRATEDALDQHNCIFNAMEAIFPDATHGICAYHLAQNLKRFCKRRDDLIWLYYHAMYAYRIKEFDSVMGELKENYIALAAGVENFSPVHSLERGVSINALASDLYTTRFLKHAYEMGVNPVQDPKFWDISDAIWNRFVLPWKKKNLPRRPKKLRIPSAGEKRKLQSCSKCVWKKRTQ</sequence>
<dbReference type="EMBL" id="JANJYJ010000003">
    <property type="protein sequence ID" value="KAK3222040.1"/>
    <property type="molecule type" value="Genomic_DNA"/>
</dbReference>
<comment type="caution">
    <text evidence="2">The sequence shown here is derived from an EMBL/GenBank/DDBJ whole genome shotgun (WGS) entry which is preliminary data.</text>
</comment>
<feature type="compositionally biased region" description="Acidic residues" evidence="1">
    <location>
        <begin position="59"/>
        <end position="77"/>
    </location>
</feature>
<evidence type="ECO:0000256" key="1">
    <source>
        <dbReference type="SAM" id="MobiDB-lite"/>
    </source>
</evidence>
<organism evidence="2 3">
    <name type="scientific">Dipteronia sinensis</name>
    <dbReference type="NCBI Taxonomy" id="43782"/>
    <lineage>
        <taxon>Eukaryota</taxon>
        <taxon>Viridiplantae</taxon>
        <taxon>Streptophyta</taxon>
        <taxon>Embryophyta</taxon>
        <taxon>Tracheophyta</taxon>
        <taxon>Spermatophyta</taxon>
        <taxon>Magnoliopsida</taxon>
        <taxon>eudicotyledons</taxon>
        <taxon>Gunneridae</taxon>
        <taxon>Pentapetalae</taxon>
        <taxon>rosids</taxon>
        <taxon>malvids</taxon>
        <taxon>Sapindales</taxon>
        <taxon>Sapindaceae</taxon>
        <taxon>Hippocastanoideae</taxon>
        <taxon>Acereae</taxon>
        <taxon>Dipteronia</taxon>
    </lineage>
</organism>
<gene>
    <name evidence="2" type="ORF">Dsin_009065</name>
</gene>
<proteinExistence type="predicted"/>
<evidence type="ECO:0008006" key="4">
    <source>
        <dbReference type="Google" id="ProtNLM"/>
    </source>
</evidence>
<protein>
    <recommendedName>
        <fullName evidence="4">MULE transposase domain-containing protein</fullName>
    </recommendedName>
</protein>
<reference evidence="2" key="1">
    <citation type="journal article" date="2023" name="Plant J.">
        <title>Genome sequences and population genomics provide insights into the demographic history, inbreeding, and mutation load of two 'living fossil' tree species of Dipteronia.</title>
        <authorList>
            <person name="Feng Y."/>
            <person name="Comes H.P."/>
            <person name="Chen J."/>
            <person name="Zhu S."/>
            <person name="Lu R."/>
            <person name="Zhang X."/>
            <person name="Li P."/>
            <person name="Qiu J."/>
            <person name="Olsen K.M."/>
            <person name="Qiu Y."/>
        </authorList>
    </citation>
    <scope>NUCLEOTIDE SEQUENCE</scope>
    <source>
        <strain evidence="2">NBL</strain>
    </source>
</reference>
<dbReference type="AlphaFoldDB" id="A0AAE0ED53"/>
<dbReference type="Proteomes" id="UP001281410">
    <property type="component" value="Unassembled WGS sequence"/>
</dbReference>
<accession>A0AAE0ED53</accession>